<keyword evidence="1" id="KW-0472">Membrane</keyword>
<proteinExistence type="predicted"/>
<dbReference type="InterPro" id="IPR008875">
    <property type="entry name" value="TraX"/>
</dbReference>
<evidence type="ECO:0000256" key="1">
    <source>
        <dbReference type="SAM" id="Phobius"/>
    </source>
</evidence>
<dbReference type="Proteomes" id="UP000824049">
    <property type="component" value="Unassembled WGS sequence"/>
</dbReference>
<gene>
    <name evidence="2" type="ORF">H9968_00115</name>
</gene>
<feature type="transmembrane region" description="Helical" evidence="1">
    <location>
        <begin position="186"/>
        <end position="208"/>
    </location>
</feature>
<name>A0A9D2EIE6_9FIRM</name>
<feature type="transmembrane region" description="Helical" evidence="1">
    <location>
        <begin position="66"/>
        <end position="85"/>
    </location>
</feature>
<accession>A0A9D2EIE6</accession>
<feature type="transmembrane region" description="Helical" evidence="1">
    <location>
        <begin position="91"/>
        <end position="112"/>
    </location>
</feature>
<dbReference type="EMBL" id="DXBR01000001">
    <property type="protein sequence ID" value="HIZ38323.1"/>
    <property type="molecule type" value="Genomic_DNA"/>
</dbReference>
<feature type="transmembrane region" description="Helical" evidence="1">
    <location>
        <begin position="220"/>
        <end position="241"/>
    </location>
</feature>
<dbReference type="Pfam" id="PF05857">
    <property type="entry name" value="TraX"/>
    <property type="match status" value="1"/>
</dbReference>
<feature type="transmembrane region" description="Helical" evidence="1">
    <location>
        <begin position="161"/>
        <end position="179"/>
    </location>
</feature>
<evidence type="ECO:0000313" key="2">
    <source>
        <dbReference type="EMBL" id="HIZ38323.1"/>
    </source>
</evidence>
<reference evidence="2" key="2">
    <citation type="submission" date="2021-04" db="EMBL/GenBank/DDBJ databases">
        <authorList>
            <person name="Gilroy R."/>
        </authorList>
    </citation>
    <scope>NUCLEOTIDE SEQUENCE</scope>
    <source>
        <strain evidence="2">CHK179-28034</strain>
    </source>
</reference>
<reference evidence="2" key="1">
    <citation type="journal article" date="2021" name="PeerJ">
        <title>Extensive microbial diversity within the chicken gut microbiome revealed by metagenomics and culture.</title>
        <authorList>
            <person name="Gilroy R."/>
            <person name="Ravi A."/>
            <person name="Getino M."/>
            <person name="Pursley I."/>
            <person name="Horton D.L."/>
            <person name="Alikhan N.F."/>
            <person name="Baker D."/>
            <person name="Gharbi K."/>
            <person name="Hall N."/>
            <person name="Watson M."/>
            <person name="Adriaenssens E.M."/>
            <person name="Foster-Nyarko E."/>
            <person name="Jarju S."/>
            <person name="Secka A."/>
            <person name="Antonio M."/>
            <person name="Oren A."/>
            <person name="Chaudhuri R.R."/>
            <person name="La Ragione R."/>
            <person name="Hildebrand F."/>
            <person name="Pallen M.J."/>
        </authorList>
    </citation>
    <scope>NUCLEOTIDE SEQUENCE</scope>
    <source>
        <strain evidence="2">CHK179-28034</strain>
    </source>
</reference>
<sequence length="242" mass="27677">MSRGLNRDEIKLIAMGTMLLNHVATVFMEPGTFLYELFLDIGYFTAITMCYFLVEGWHYTHSRKQYALRLLVFALLSQIPFSLAFAEGGKLRYSSLNMMFTLFFCFLIVCALKQIPNPAQSKGAALLLTCCTVFCDWAVFAAVFTWLFVWADGSEERRRSAYTWAVGTFGVFTLLSGIGRFTPAGLLFYALGATAGVALSAYCILYWYSGKRMERGRKFFQWFFYLFYPVHLLILGLLRFVL</sequence>
<feature type="transmembrane region" description="Helical" evidence="1">
    <location>
        <begin position="124"/>
        <end position="149"/>
    </location>
</feature>
<keyword evidence="1" id="KW-1133">Transmembrane helix</keyword>
<dbReference type="AlphaFoldDB" id="A0A9D2EIE6"/>
<protein>
    <submittedName>
        <fullName evidence="2">Conjugal transfer protein TraX</fullName>
    </submittedName>
</protein>
<organism evidence="2 3">
    <name type="scientific">Candidatus Anaerobutyricum stercoris</name>
    <dbReference type="NCBI Taxonomy" id="2838457"/>
    <lineage>
        <taxon>Bacteria</taxon>
        <taxon>Bacillati</taxon>
        <taxon>Bacillota</taxon>
        <taxon>Clostridia</taxon>
        <taxon>Lachnospirales</taxon>
        <taxon>Lachnospiraceae</taxon>
        <taxon>Anaerobutyricum</taxon>
    </lineage>
</organism>
<comment type="caution">
    <text evidence="2">The sequence shown here is derived from an EMBL/GenBank/DDBJ whole genome shotgun (WGS) entry which is preliminary data.</text>
</comment>
<feature type="transmembrane region" description="Helical" evidence="1">
    <location>
        <begin position="34"/>
        <end position="54"/>
    </location>
</feature>
<evidence type="ECO:0000313" key="3">
    <source>
        <dbReference type="Proteomes" id="UP000824049"/>
    </source>
</evidence>
<keyword evidence="1" id="KW-0812">Transmembrane</keyword>